<name>A0A101UZF2_9ACTN</name>
<reference evidence="1 2" key="1">
    <citation type="submission" date="2015-10" db="EMBL/GenBank/DDBJ databases">
        <title>Draft genome sequence of Streptomyces sp. RV15, isolated from a marine sponge.</title>
        <authorList>
            <person name="Ruckert C."/>
            <person name="Abdelmohsen U.R."/>
            <person name="Winkler A."/>
            <person name="Hentschel U."/>
            <person name="Kalinowski J."/>
            <person name="Kampfer P."/>
            <person name="Glaeser S."/>
        </authorList>
    </citation>
    <scope>NUCLEOTIDE SEQUENCE [LARGE SCALE GENOMIC DNA]</scope>
    <source>
        <strain evidence="1 2">RV15</strain>
    </source>
</reference>
<dbReference type="AlphaFoldDB" id="A0A101UZF2"/>
<keyword evidence="2" id="KW-1185">Reference proteome</keyword>
<evidence type="ECO:0000313" key="1">
    <source>
        <dbReference type="EMBL" id="KUO19658.1"/>
    </source>
</evidence>
<evidence type="ECO:0000313" key="2">
    <source>
        <dbReference type="Proteomes" id="UP000053260"/>
    </source>
</evidence>
<dbReference type="Proteomes" id="UP000053260">
    <property type="component" value="Unassembled WGS sequence"/>
</dbReference>
<organism evidence="1 2">
    <name type="scientific">Streptomyces dysideae</name>
    <dbReference type="NCBI Taxonomy" id="909626"/>
    <lineage>
        <taxon>Bacteria</taxon>
        <taxon>Bacillati</taxon>
        <taxon>Actinomycetota</taxon>
        <taxon>Actinomycetes</taxon>
        <taxon>Kitasatosporales</taxon>
        <taxon>Streptomycetaceae</taxon>
        <taxon>Streptomyces</taxon>
    </lineage>
</organism>
<comment type="caution">
    <text evidence="1">The sequence shown here is derived from an EMBL/GenBank/DDBJ whole genome shotgun (WGS) entry which is preliminary data.</text>
</comment>
<accession>A0A101UZF2</accession>
<dbReference type="EMBL" id="LMXB01000048">
    <property type="protein sequence ID" value="KUO19658.1"/>
    <property type="molecule type" value="Genomic_DNA"/>
</dbReference>
<proteinExistence type="predicted"/>
<protein>
    <submittedName>
        <fullName evidence="1">Uncharacterized protein</fullName>
    </submittedName>
</protein>
<gene>
    <name evidence="1" type="ORF">AQJ91_17685</name>
</gene>
<sequence>MILEEPILAVQQQIIENLGEFPSVHLDCEITDDLNLDRERPLTPPVTVIFGYVTKEFADQNLFPPLAHIA</sequence>